<feature type="region of interest" description="Disordered" evidence="1">
    <location>
        <begin position="1"/>
        <end position="68"/>
    </location>
</feature>
<feature type="region of interest" description="Disordered" evidence="1">
    <location>
        <begin position="580"/>
        <end position="619"/>
    </location>
</feature>
<feature type="compositionally biased region" description="Polar residues" evidence="1">
    <location>
        <begin position="287"/>
        <end position="299"/>
    </location>
</feature>
<accession>A0AA38RJV4</accession>
<keyword evidence="4" id="KW-1185">Reference proteome</keyword>
<gene>
    <name evidence="3" type="ORF">NKR19_g5473</name>
</gene>
<evidence type="ECO:0000313" key="3">
    <source>
        <dbReference type="EMBL" id="KAJ9150027.1"/>
    </source>
</evidence>
<feature type="compositionally biased region" description="Basic and acidic residues" evidence="1">
    <location>
        <begin position="334"/>
        <end position="347"/>
    </location>
</feature>
<evidence type="ECO:0000313" key="4">
    <source>
        <dbReference type="Proteomes" id="UP001174691"/>
    </source>
</evidence>
<evidence type="ECO:0000259" key="2">
    <source>
        <dbReference type="SMART" id="SM00355"/>
    </source>
</evidence>
<feature type="region of interest" description="Disordered" evidence="1">
    <location>
        <begin position="281"/>
        <end position="347"/>
    </location>
</feature>
<organism evidence="3 4">
    <name type="scientific">Coniochaeta hoffmannii</name>
    <dbReference type="NCBI Taxonomy" id="91930"/>
    <lineage>
        <taxon>Eukaryota</taxon>
        <taxon>Fungi</taxon>
        <taxon>Dikarya</taxon>
        <taxon>Ascomycota</taxon>
        <taxon>Pezizomycotina</taxon>
        <taxon>Sordariomycetes</taxon>
        <taxon>Sordariomycetidae</taxon>
        <taxon>Coniochaetales</taxon>
        <taxon>Coniochaetaceae</taxon>
        <taxon>Coniochaeta</taxon>
    </lineage>
</organism>
<dbReference type="EMBL" id="JANBVN010000075">
    <property type="protein sequence ID" value="KAJ9150027.1"/>
    <property type="molecule type" value="Genomic_DNA"/>
</dbReference>
<dbReference type="Gene3D" id="3.30.160.60">
    <property type="entry name" value="Classic Zinc Finger"/>
    <property type="match status" value="1"/>
</dbReference>
<dbReference type="AlphaFoldDB" id="A0AA38RJV4"/>
<feature type="domain" description="C2H2-type" evidence="2">
    <location>
        <begin position="682"/>
        <end position="713"/>
    </location>
</feature>
<feature type="domain" description="C2H2-type" evidence="2">
    <location>
        <begin position="621"/>
        <end position="645"/>
    </location>
</feature>
<feature type="compositionally biased region" description="Polar residues" evidence="1">
    <location>
        <begin position="306"/>
        <end position="317"/>
    </location>
</feature>
<feature type="compositionally biased region" description="Basic residues" evidence="1">
    <location>
        <begin position="605"/>
        <end position="616"/>
    </location>
</feature>
<dbReference type="InterPro" id="IPR013087">
    <property type="entry name" value="Znf_C2H2_type"/>
</dbReference>
<feature type="compositionally biased region" description="Polar residues" evidence="1">
    <location>
        <begin position="830"/>
        <end position="848"/>
    </location>
</feature>
<dbReference type="PANTHER" id="PTHR23225">
    <property type="entry name" value="ZINC FINGER PROTEIN"/>
    <property type="match status" value="1"/>
</dbReference>
<dbReference type="Proteomes" id="UP001174691">
    <property type="component" value="Unassembled WGS sequence"/>
</dbReference>
<sequence length="876" mass="96003">MEPSSKRRRLAPKVPDAPAQPASSTPQALSTQALGPEQAQHFQPAEHAPAPAPAPPPPPPPPATLPERHDFESFARHLQDAAMLIYRQTQKYLYTSVSVLMLRWEEDTSVEADLASLEKVFRERYNYHTDKWLIPTVANPSIKLGVQMASFLENARPDHLLIVYYAGHGYVDADNQLYWACNTRSDAAKLKWNGVRCLFEDAQSDILLLLDTCAVRDAPLAGSHGLKQAIAAYSPEQSLRDAGSRSFTASLTDSLAKLSAYGRPFSAHRLYEDLLAQRQQDAAAQPRLTNGNARPTPTQERVPVSFTMTPGQGQNISLAPLPPKAPSQPLHQPAETDSKAPPLSREDSLIKPSTAVDLMFDEARVLVCTTFVGDASLDMTFFNQWLHDSPPVASKIAVEGMFIGPPTMLLISMPHSIWNVVQHDKVCCFLGYISSHNMIHLYKDLLGSTPANAASLREVEDGRILLEAREAAAASPSVIRRDPSGAYPVLQPDTPTHAEPNGRDPLPIGLTPDKLGLPHGSPINTAGKDEVEDSAEMQEAAEQLKALSHVRHLSDGTPSKLEHKASQLVNGIEVARDDMDSAADSGADETNYSADYGMPGSASKPKARKPLAHKPPSKPETRCTFCSHVPFKDSSSLRKHIAAAHTRPFPCAFAFAGCTSTFGSKNEWKRHIASQHLCLTFYRCTSCPQSTAEGKGNEFNRKDLFTQHLRRMHAPFAVKKSIAKGDSKMQLEWDAHVKVMQQTCLVVRRQPPMKSACPKAECQTVFEGVGSWDEWTEHVGRHMERGEAQRMGVDRLLAQWALDENIIEQKEDGEYKLCSQGNGAGEKDSSQLQHQATNGGAGNNQSFISDAGKQDDDDPSITVAMPGQASEKMDID</sequence>
<evidence type="ECO:0000256" key="1">
    <source>
        <dbReference type="SAM" id="MobiDB-lite"/>
    </source>
</evidence>
<feature type="region of interest" description="Disordered" evidence="1">
    <location>
        <begin position="480"/>
        <end position="535"/>
    </location>
</feature>
<proteinExistence type="predicted"/>
<feature type="domain" description="C2H2-type" evidence="2">
    <location>
        <begin position="649"/>
        <end position="676"/>
    </location>
</feature>
<name>A0AA38RJV4_9PEZI</name>
<dbReference type="InterPro" id="IPR039970">
    <property type="entry name" value="TF_Grauzone"/>
</dbReference>
<dbReference type="GO" id="GO:0003700">
    <property type="term" value="F:DNA-binding transcription factor activity"/>
    <property type="evidence" value="ECO:0007669"/>
    <property type="project" value="InterPro"/>
</dbReference>
<dbReference type="SMART" id="SM00355">
    <property type="entry name" value="ZnF_C2H2"/>
    <property type="match status" value="3"/>
</dbReference>
<feature type="compositionally biased region" description="Pro residues" evidence="1">
    <location>
        <begin position="50"/>
        <end position="64"/>
    </location>
</feature>
<protein>
    <submittedName>
        <fullName evidence="3">Zinc finger Y-chromosomal protein 1</fullName>
    </submittedName>
</protein>
<dbReference type="PANTHER" id="PTHR23225:SF2">
    <property type="entry name" value="AT09679P-RELATED"/>
    <property type="match status" value="1"/>
</dbReference>
<feature type="region of interest" description="Disordered" evidence="1">
    <location>
        <begin position="818"/>
        <end position="876"/>
    </location>
</feature>
<reference evidence="3" key="1">
    <citation type="submission" date="2022-07" db="EMBL/GenBank/DDBJ databases">
        <title>Fungi with potential for degradation of polypropylene.</title>
        <authorList>
            <person name="Gostincar C."/>
        </authorList>
    </citation>
    <scope>NUCLEOTIDE SEQUENCE</scope>
    <source>
        <strain evidence="3">EXF-13287</strain>
    </source>
</reference>
<feature type="compositionally biased region" description="Basic residues" evidence="1">
    <location>
        <begin position="1"/>
        <end position="11"/>
    </location>
</feature>
<comment type="caution">
    <text evidence="3">The sequence shown here is derived from an EMBL/GenBank/DDBJ whole genome shotgun (WGS) entry which is preliminary data.</text>
</comment>
<feature type="compositionally biased region" description="Low complexity" evidence="1">
    <location>
        <begin position="16"/>
        <end position="28"/>
    </location>
</feature>